<proteinExistence type="predicted"/>
<gene>
    <name evidence="1" type="ORF">AB5J51_38320</name>
</gene>
<accession>A0AB39YIH5</accession>
<name>A0AB39YIH5_9ACTN</name>
<reference evidence="1" key="1">
    <citation type="submission" date="2024-08" db="EMBL/GenBank/DDBJ databases">
        <authorList>
            <person name="Yu S.T."/>
        </authorList>
    </citation>
    <scope>NUCLEOTIDE SEQUENCE</scope>
    <source>
        <strain evidence="1">R33</strain>
    </source>
</reference>
<evidence type="ECO:0000313" key="1">
    <source>
        <dbReference type="EMBL" id="XDV68362.1"/>
    </source>
</evidence>
<evidence type="ECO:0008006" key="2">
    <source>
        <dbReference type="Google" id="ProtNLM"/>
    </source>
</evidence>
<dbReference type="AlphaFoldDB" id="A0AB39YIH5"/>
<dbReference type="RefSeq" id="WP_369779894.1">
    <property type="nucleotide sequence ID" value="NZ_CP165727.1"/>
</dbReference>
<sequence length="71" mass="7751">MVDARLLALDEVTHKWVTAHFTGTGYRLRALSDTVFTGVHELATAEGEAAREELRGHLGSVNDILAMSARD</sequence>
<dbReference type="EMBL" id="CP165727">
    <property type="protein sequence ID" value="XDV68362.1"/>
    <property type="molecule type" value="Genomic_DNA"/>
</dbReference>
<protein>
    <recommendedName>
        <fullName evidence="2">FCD domain-containing protein</fullName>
    </recommendedName>
</protein>
<organism evidence="1">
    <name type="scientific">Streptomyces sp. R33</name>
    <dbReference type="NCBI Taxonomy" id="3238629"/>
    <lineage>
        <taxon>Bacteria</taxon>
        <taxon>Bacillati</taxon>
        <taxon>Actinomycetota</taxon>
        <taxon>Actinomycetes</taxon>
        <taxon>Kitasatosporales</taxon>
        <taxon>Streptomycetaceae</taxon>
        <taxon>Streptomyces</taxon>
    </lineage>
</organism>